<protein>
    <submittedName>
        <fullName evidence="5">Class I SAM-dependent methyltransferase</fullName>
    </submittedName>
</protein>
<dbReference type="AlphaFoldDB" id="A0A9D1DZH1"/>
<dbReference type="GO" id="GO:0032259">
    <property type="term" value="P:methylation"/>
    <property type="evidence" value="ECO:0007669"/>
    <property type="project" value="UniProtKB-KW"/>
</dbReference>
<dbReference type="SUPFAM" id="SSF53335">
    <property type="entry name" value="S-adenosyl-L-methionine-dependent methyltransferases"/>
    <property type="match status" value="1"/>
</dbReference>
<dbReference type="PANTHER" id="PTHR43464:SF19">
    <property type="entry name" value="UBIQUINONE BIOSYNTHESIS O-METHYLTRANSFERASE, MITOCHONDRIAL"/>
    <property type="match status" value="1"/>
</dbReference>
<accession>A0A9D1DZH1</accession>
<keyword evidence="1 5" id="KW-0489">Methyltransferase</keyword>
<dbReference type="CDD" id="cd02440">
    <property type="entry name" value="AdoMet_MTases"/>
    <property type="match status" value="1"/>
</dbReference>
<dbReference type="InterPro" id="IPR029063">
    <property type="entry name" value="SAM-dependent_MTases_sf"/>
</dbReference>
<keyword evidence="3" id="KW-0949">S-adenosyl-L-methionine</keyword>
<dbReference type="GO" id="GO:0008757">
    <property type="term" value="F:S-adenosylmethionine-dependent methyltransferase activity"/>
    <property type="evidence" value="ECO:0007669"/>
    <property type="project" value="InterPro"/>
</dbReference>
<evidence type="ECO:0000259" key="4">
    <source>
        <dbReference type="Pfam" id="PF08241"/>
    </source>
</evidence>
<evidence type="ECO:0000256" key="1">
    <source>
        <dbReference type="ARBA" id="ARBA00022603"/>
    </source>
</evidence>
<gene>
    <name evidence="5" type="ORF">IAB37_09815</name>
</gene>
<evidence type="ECO:0000313" key="6">
    <source>
        <dbReference type="Proteomes" id="UP000824241"/>
    </source>
</evidence>
<feature type="domain" description="Methyltransferase type 11" evidence="4">
    <location>
        <begin position="47"/>
        <end position="141"/>
    </location>
</feature>
<evidence type="ECO:0000313" key="5">
    <source>
        <dbReference type="EMBL" id="HIR61857.1"/>
    </source>
</evidence>
<evidence type="ECO:0000256" key="2">
    <source>
        <dbReference type="ARBA" id="ARBA00022679"/>
    </source>
</evidence>
<reference evidence="5" key="1">
    <citation type="submission" date="2020-10" db="EMBL/GenBank/DDBJ databases">
        <authorList>
            <person name="Gilroy R."/>
        </authorList>
    </citation>
    <scope>NUCLEOTIDE SEQUENCE</scope>
    <source>
        <strain evidence="5">CHK189-12415</strain>
    </source>
</reference>
<sequence>MKENRYDDPVFFRKYSEMARSRLGLEGAGEWKTLRPMLPDFTGKRVLDLGCGYGWHAFYAAENGAEKVLGIDLSEKMLAVAREKNTFPNVRFARGAMEDVRFPDGSFDAVLSSLALHYVKDYAELVSRVYRWLTPGGAFVFSAEHPAFTAYGNQDWYYSPEGEILHFPVDRYFYEGEREAVFLGEKVIKYHRTVDGYLKPLWQAGFTVEDLSEPRPPEEMMDLPGMKDEMRRPMMLLVSARKPL</sequence>
<proteinExistence type="predicted"/>
<dbReference type="Pfam" id="PF08241">
    <property type="entry name" value="Methyltransf_11"/>
    <property type="match status" value="1"/>
</dbReference>
<dbReference type="EMBL" id="DVHA01000318">
    <property type="protein sequence ID" value="HIR61857.1"/>
    <property type="molecule type" value="Genomic_DNA"/>
</dbReference>
<organism evidence="5 6">
    <name type="scientific">Candidatus Faecivivens stercoravium</name>
    <dbReference type="NCBI Taxonomy" id="2840803"/>
    <lineage>
        <taxon>Bacteria</taxon>
        <taxon>Bacillati</taxon>
        <taxon>Bacillota</taxon>
        <taxon>Clostridia</taxon>
        <taxon>Eubacteriales</taxon>
        <taxon>Oscillospiraceae</taxon>
        <taxon>Oscillospiraceae incertae sedis</taxon>
        <taxon>Candidatus Faecivivens</taxon>
    </lineage>
</organism>
<keyword evidence="2" id="KW-0808">Transferase</keyword>
<dbReference type="Proteomes" id="UP000824241">
    <property type="component" value="Unassembled WGS sequence"/>
</dbReference>
<dbReference type="Gene3D" id="3.40.50.150">
    <property type="entry name" value="Vaccinia Virus protein VP39"/>
    <property type="match status" value="1"/>
</dbReference>
<dbReference type="PANTHER" id="PTHR43464">
    <property type="entry name" value="METHYLTRANSFERASE"/>
    <property type="match status" value="1"/>
</dbReference>
<reference evidence="5" key="2">
    <citation type="journal article" date="2021" name="PeerJ">
        <title>Extensive microbial diversity within the chicken gut microbiome revealed by metagenomics and culture.</title>
        <authorList>
            <person name="Gilroy R."/>
            <person name="Ravi A."/>
            <person name="Getino M."/>
            <person name="Pursley I."/>
            <person name="Horton D.L."/>
            <person name="Alikhan N.F."/>
            <person name="Baker D."/>
            <person name="Gharbi K."/>
            <person name="Hall N."/>
            <person name="Watson M."/>
            <person name="Adriaenssens E.M."/>
            <person name="Foster-Nyarko E."/>
            <person name="Jarju S."/>
            <person name="Secka A."/>
            <person name="Antonio M."/>
            <person name="Oren A."/>
            <person name="Chaudhuri R.R."/>
            <person name="La Ragione R."/>
            <person name="Hildebrand F."/>
            <person name="Pallen M.J."/>
        </authorList>
    </citation>
    <scope>NUCLEOTIDE SEQUENCE</scope>
    <source>
        <strain evidence="5">CHK189-12415</strain>
    </source>
</reference>
<comment type="caution">
    <text evidence="5">The sequence shown here is derived from an EMBL/GenBank/DDBJ whole genome shotgun (WGS) entry which is preliminary data.</text>
</comment>
<dbReference type="InterPro" id="IPR013216">
    <property type="entry name" value="Methyltransf_11"/>
</dbReference>
<name>A0A9D1DZH1_9FIRM</name>
<evidence type="ECO:0000256" key="3">
    <source>
        <dbReference type="ARBA" id="ARBA00022691"/>
    </source>
</evidence>